<evidence type="ECO:0000259" key="1">
    <source>
        <dbReference type="PROSITE" id="PS50043"/>
    </source>
</evidence>
<dbReference type="KEGG" id="ntp:CRH09_24940"/>
<dbReference type="InterPro" id="IPR041617">
    <property type="entry name" value="TPR_MalT"/>
</dbReference>
<dbReference type="InterPro" id="IPR011990">
    <property type="entry name" value="TPR-like_helical_dom_sf"/>
</dbReference>
<evidence type="ECO:0000313" key="3">
    <source>
        <dbReference type="Proteomes" id="UP000221961"/>
    </source>
</evidence>
<proteinExistence type="predicted"/>
<dbReference type="Pfam" id="PF00196">
    <property type="entry name" value="GerE"/>
    <property type="match status" value="1"/>
</dbReference>
<dbReference type="Pfam" id="PF25873">
    <property type="entry name" value="WHD_MalT"/>
    <property type="match status" value="1"/>
</dbReference>
<accession>A0A291RP29</accession>
<dbReference type="SUPFAM" id="SSF46894">
    <property type="entry name" value="C-terminal effector domain of the bipartite response regulators"/>
    <property type="match status" value="1"/>
</dbReference>
<dbReference type="InterPro" id="IPR016032">
    <property type="entry name" value="Sig_transdc_resp-reg_C-effctor"/>
</dbReference>
<dbReference type="AlphaFoldDB" id="A0A291RP29"/>
<dbReference type="GO" id="GO:0006355">
    <property type="term" value="P:regulation of DNA-templated transcription"/>
    <property type="evidence" value="ECO:0007669"/>
    <property type="project" value="InterPro"/>
</dbReference>
<dbReference type="EMBL" id="CP023778">
    <property type="protein sequence ID" value="ATL68944.1"/>
    <property type="molecule type" value="Genomic_DNA"/>
</dbReference>
<dbReference type="InterPro" id="IPR036388">
    <property type="entry name" value="WH-like_DNA-bd_sf"/>
</dbReference>
<dbReference type="SUPFAM" id="SSF48452">
    <property type="entry name" value="TPR-like"/>
    <property type="match status" value="2"/>
</dbReference>
<organism evidence="2 3">
    <name type="scientific">Nocardia terpenica</name>
    <dbReference type="NCBI Taxonomy" id="455432"/>
    <lineage>
        <taxon>Bacteria</taxon>
        <taxon>Bacillati</taxon>
        <taxon>Actinomycetota</taxon>
        <taxon>Actinomycetes</taxon>
        <taxon>Mycobacteriales</taxon>
        <taxon>Nocardiaceae</taxon>
        <taxon>Nocardia</taxon>
    </lineage>
</organism>
<sequence length="853" mass="92440">MVSAAPGSGKTVLVRSWIRESGAAERAAWVTVTTEMHEPQQFWLAVSAALRATDPGAALVRPVSAAPGLDGWALAERLLTDLAPLDEPLWLVIDDLHELGSDQALRQLELLVLRAPPRLRFVFATRRDGQLGLHRLRLDGELTEIRAADLRFSPAEAQQLFAGAGLDLPPAAAAILCERTEGWAAGLRLAALSLAGHADPARFAREFSGTERTVAEYLLAETLNRHSERVRRLLLRTSVLERVNGELADLLTGHSGGERILQDLEQANAFAVSLDAGRSWFRYHQMFADLLRLELRRTMPEEITGLHRAVSEWFAAHGYPVDAIRHAQAAKDWERAADLLTGHWPGLHLDGQAATVHDLLAAFPESTEAHPGLAAVTAADELAHGSLEKAEHHLGLAQKALAAMPPPAPGRLAMLLAVVRLLVAVQRGNLPTVADEAQRLQAMADAPETVKPDLGQDLRALALIHLGSTELWAARFDDAERHLERGVALAHRIGRPYLEFVGLAHHSAADARTPRSPEVYRSLRSAAEHGRRAIELAERHGWTDRPPASIAAAAVGSVLVLRGRPDEAASWIDRAERALRAETDPVVAVGLRHIRGLLELARGRAADALAVLRTAEPLAARLAVPAFFVPQTGAFLAISLTRLGRVERAEQTLARLGDLGRGSGEVDIAHAEVALAQGDPRAAITAVAPILDSVTPGLRHTWRVHAHLLVAIARETLGDPTAAERALERALDLAEPDGMIVAFLLHPAPDLLRRHARRTAHAALVTDIRGLLTGHAPATVTLPRPPVEPLRDSEIRVLRYLPTNLTLPEIARELGISHNTVKTHIGSLYTKLDTHGRTETVTRARALGLLAHR</sequence>
<dbReference type="Gene3D" id="1.10.10.10">
    <property type="entry name" value="Winged helix-like DNA-binding domain superfamily/Winged helix DNA-binding domain"/>
    <property type="match status" value="1"/>
</dbReference>
<dbReference type="PROSITE" id="PS50043">
    <property type="entry name" value="HTH_LUXR_2"/>
    <property type="match status" value="1"/>
</dbReference>
<dbReference type="InterPro" id="IPR059106">
    <property type="entry name" value="WHD_MalT"/>
</dbReference>
<dbReference type="Gene3D" id="1.25.40.10">
    <property type="entry name" value="Tetratricopeptide repeat domain"/>
    <property type="match status" value="1"/>
</dbReference>
<dbReference type="CDD" id="cd06170">
    <property type="entry name" value="LuxR_C_like"/>
    <property type="match status" value="1"/>
</dbReference>
<dbReference type="InterPro" id="IPR027417">
    <property type="entry name" value="P-loop_NTPase"/>
</dbReference>
<name>A0A291RP29_9NOCA</name>
<dbReference type="SUPFAM" id="SSF52540">
    <property type="entry name" value="P-loop containing nucleoside triphosphate hydrolases"/>
    <property type="match status" value="1"/>
</dbReference>
<protein>
    <submittedName>
        <fullName evidence="2">LuxR family transcriptional regulator</fullName>
    </submittedName>
</protein>
<dbReference type="Proteomes" id="UP000221961">
    <property type="component" value="Chromosome"/>
</dbReference>
<dbReference type="Pfam" id="PF17874">
    <property type="entry name" value="TPR_MalT"/>
    <property type="match status" value="1"/>
</dbReference>
<dbReference type="GO" id="GO:0003677">
    <property type="term" value="F:DNA binding"/>
    <property type="evidence" value="ECO:0007669"/>
    <property type="project" value="InterPro"/>
</dbReference>
<evidence type="ECO:0000313" key="2">
    <source>
        <dbReference type="EMBL" id="ATL68944.1"/>
    </source>
</evidence>
<dbReference type="SMART" id="SM00421">
    <property type="entry name" value="HTH_LUXR"/>
    <property type="match status" value="1"/>
</dbReference>
<gene>
    <name evidence="2" type="ORF">CRH09_24940</name>
</gene>
<feature type="domain" description="HTH luxR-type" evidence="1">
    <location>
        <begin position="783"/>
        <end position="848"/>
    </location>
</feature>
<reference evidence="2 3" key="1">
    <citation type="submission" date="2017-10" db="EMBL/GenBank/DDBJ databases">
        <title>Comparative genomics between pathogenic Norcardia.</title>
        <authorList>
            <person name="Zeng L."/>
        </authorList>
    </citation>
    <scope>NUCLEOTIDE SEQUENCE [LARGE SCALE GENOMIC DNA]</scope>
    <source>
        <strain evidence="2 3">NC_YFY_NT001</strain>
    </source>
</reference>
<dbReference type="InterPro" id="IPR000792">
    <property type="entry name" value="Tscrpt_reg_LuxR_C"/>
</dbReference>